<dbReference type="EMBL" id="CP010836">
    <property type="protein sequence ID" value="AJP73917.1"/>
    <property type="molecule type" value="Genomic_DNA"/>
</dbReference>
<dbReference type="KEGG" id="sphi:TS85_22120"/>
<reference evidence="2 3" key="1">
    <citation type="journal article" date="2015" name="Int. J. Syst. Evol. Microbiol.">
        <title>Sphingomonas hengshuiensis sp. nov., isolated from lake wetland.</title>
        <authorList>
            <person name="Wei S."/>
            <person name="Wang T."/>
            <person name="Liu H."/>
            <person name="Zhang C."/>
            <person name="Guo J."/>
            <person name="Wang Q."/>
            <person name="Liang K."/>
            <person name="Zhang Z."/>
        </authorList>
    </citation>
    <scope>NUCLEOTIDE SEQUENCE [LARGE SCALE GENOMIC DNA]</scope>
    <source>
        <strain evidence="2 3">WHSC-8</strain>
    </source>
</reference>
<keyword evidence="3" id="KW-1185">Reference proteome</keyword>
<keyword evidence="1" id="KW-1133">Transmembrane helix</keyword>
<feature type="transmembrane region" description="Helical" evidence="1">
    <location>
        <begin position="50"/>
        <end position="71"/>
    </location>
</feature>
<proteinExistence type="predicted"/>
<protein>
    <submittedName>
        <fullName evidence="2">Uncharacterized protein</fullName>
    </submittedName>
</protein>
<accession>A0A7U4LGT7</accession>
<dbReference type="Proteomes" id="UP000032300">
    <property type="component" value="Chromosome"/>
</dbReference>
<reference evidence="2 3" key="2">
    <citation type="submission" date="2015-02" db="EMBL/GenBank/DDBJ databases">
        <title>The complete genome of Sphingomonas hengshuiensis sp. WHSC-8 isolated from soil of Hengshui Lake.</title>
        <authorList>
            <person name="Wei S."/>
            <person name="Guo J."/>
            <person name="Su C."/>
            <person name="Wu R."/>
            <person name="Zhang Z."/>
            <person name="Liang K."/>
            <person name="Li H."/>
            <person name="Wang T."/>
            <person name="Liu H."/>
            <person name="Zhang C."/>
            <person name="Li Z."/>
            <person name="Wang Q."/>
            <person name="Meng J."/>
        </authorList>
    </citation>
    <scope>NUCLEOTIDE SEQUENCE [LARGE SCALE GENOMIC DNA]</scope>
    <source>
        <strain evidence="2 3">WHSC-8</strain>
    </source>
</reference>
<keyword evidence="1" id="KW-0812">Transmembrane</keyword>
<name>A0A7U4LGT7_9SPHN</name>
<evidence type="ECO:0000313" key="3">
    <source>
        <dbReference type="Proteomes" id="UP000032300"/>
    </source>
</evidence>
<dbReference type="AlphaFoldDB" id="A0A7U4LGT7"/>
<organism evidence="2 3">
    <name type="scientific">Sphingomonas hengshuiensis</name>
    <dbReference type="NCBI Taxonomy" id="1609977"/>
    <lineage>
        <taxon>Bacteria</taxon>
        <taxon>Pseudomonadati</taxon>
        <taxon>Pseudomonadota</taxon>
        <taxon>Alphaproteobacteria</taxon>
        <taxon>Sphingomonadales</taxon>
        <taxon>Sphingomonadaceae</taxon>
        <taxon>Sphingomonas</taxon>
    </lineage>
</organism>
<evidence type="ECO:0000256" key="1">
    <source>
        <dbReference type="SAM" id="Phobius"/>
    </source>
</evidence>
<keyword evidence="1" id="KW-0472">Membrane</keyword>
<gene>
    <name evidence="2" type="ORF">TS85_22120</name>
</gene>
<evidence type="ECO:0000313" key="2">
    <source>
        <dbReference type="EMBL" id="AJP73917.1"/>
    </source>
</evidence>
<sequence length="77" mass="8537">MWWKLTFLGIVTAGLIFSLIPIRTHAVMIDPASPPPPTRWTLRFIVSNMYLTPGTLIVICLVLAAAGYITLRIVRSA</sequence>